<reference evidence="2" key="1">
    <citation type="journal article" date="2014" name="Int. J. Syst. Evol. Microbiol.">
        <title>Complete genome sequence of Corynebacterium casei LMG S-19264T (=DSM 44701T), isolated from a smear-ripened cheese.</title>
        <authorList>
            <consortium name="US DOE Joint Genome Institute (JGI-PGF)"/>
            <person name="Walter F."/>
            <person name="Albersmeier A."/>
            <person name="Kalinowski J."/>
            <person name="Ruckert C."/>
        </authorList>
    </citation>
    <scope>NUCLEOTIDE SEQUENCE</scope>
    <source>
        <strain evidence="2">KCTC 12368</strain>
    </source>
</reference>
<proteinExistence type="predicted"/>
<accession>A0A918PYK1</accession>
<feature type="domain" description="TonB-dependent receptor plug" evidence="1">
    <location>
        <begin position="42"/>
        <end position="141"/>
    </location>
</feature>
<name>A0A918PYK1_9BACT</name>
<dbReference type="SUPFAM" id="SSF56935">
    <property type="entry name" value="Porins"/>
    <property type="match status" value="1"/>
</dbReference>
<protein>
    <submittedName>
        <fullName evidence="2">SusC/RagA family TonB-linked outer membrane protein</fullName>
    </submittedName>
</protein>
<dbReference type="Gene3D" id="2.170.130.10">
    <property type="entry name" value="TonB-dependent receptor, plug domain"/>
    <property type="match status" value="1"/>
</dbReference>
<reference evidence="2" key="2">
    <citation type="submission" date="2020-09" db="EMBL/GenBank/DDBJ databases">
        <authorList>
            <person name="Sun Q."/>
            <person name="Kim S."/>
        </authorList>
    </citation>
    <scope>NUCLEOTIDE SEQUENCE</scope>
    <source>
        <strain evidence="2">KCTC 12368</strain>
    </source>
</reference>
<dbReference type="EMBL" id="BMWX01000003">
    <property type="protein sequence ID" value="GGZ25273.1"/>
    <property type="molecule type" value="Genomic_DNA"/>
</dbReference>
<evidence type="ECO:0000313" key="2">
    <source>
        <dbReference type="EMBL" id="GGZ25273.1"/>
    </source>
</evidence>
<dbReference type="Proteomes" id="UP000619457">
    <property type="component" value="Unassembled WGS sequence"/>
</dbReference>
<keyword evidence="3" id="KW-1185">Reference proteome</keyword>
<evidence type="ECO:0000313" key="3">
    <source>
        <dbReference type="Proteomes" id="UP000619457"/>
    </source>
</evidence>
<dbReference type="InterPro" id="IPR037066">
    <property type="entry name" value="Plug_dom_sf"/>
</dbReference>
<sequence length="917" mass="102941">MSYFPSFAQGEAADQDSLKVTPKEQVSIMYGERSYERFVGNQNSVSGKELINYPALDVQEALEGKLPGLFMLQENGNIGVDNTVSGGNFESYIRGNTTGFIVLIDGFERPLANLNLDQIDHIQVLKDPVSKSMYGGRISNGILLITTKRGKVSDNEFHAKVQRGVKIPSRLPQYLNASEFASAYNQALRNDNGGQIPDGLGYSDEAIAAYADQSRPMQYPDVDYYGQFLNNSMNIARYDVEYTGGTDKTRYYFQTGIQNEGGLEKYGNNATGMDMYHVRGNLDAHFNDNIKVIADFSGYLGEKQYPRLFNINTLSSRYPNAYPILVAPDSVGGTASFKDNPYGGQVQSGFIKETYFQMQTNLGFEFNLDNVLKGLSLKPTFALDLYNQQNMNKGNTVGIYEVTSFDEEGNPLEIEERQKENLATSQNLGDDEYVRRWAFNMLTSWHRKYDDHAISADLLFLILDENEAYRFDNYKRQNITARTNYSYQGKYTVEGSLNYAGSSSYAKENRFKLFPAIGAGWVLSKEEFLKDNLSLDFLRLNATWGVMGDGNIPNRLWIDTWDLKVEDYRINSSNPLSTSKFSRIANPLIDWPTIREMDINIEARLFNRLGMKVSYFNYLTKGTLSKGDNLTPAILGGDDFLPQQNFGETKMEGAEVEVNYHAKANNWTFDIATHMTISKSEKLKINELADPNYSSVGDATDDVRGYNAIGYYTQQDINDAIAGLGPSPSFLDPADLRVGNIKYEDVNGDNIIDKYDKNVIGNRSPRLMYGANINIGFKSFELYASFLGYGKFDRLLNNSTYYSIYDNRKYSTVVNDGLPNGNSHPQLTTGTPTNDIQTSSYWVADGSFLKLRNVALSYTLPSRISDLLHLKQVKLYAYGTNLFSISKIEKLDPESLSAGVSDYPLFSTYAGGLSISF</sequence>
<dbReference type="InterPro" id="IPR012910">
    <property type="entry name" value="Plug_dom"/>
</dbReference>
<dbReference type="AlphaFoldDB" id="A0A918PYK1"/>
<dbReference type="Pfam" id="PF07715">
    <property type="entry name" value="Plug"/>
    <property type="match status" value="1"/>
</dbReference>
<comment type="caution">
    <text evidence="2">The sequence shown here is derived from an EMBL/GenBank/DDBJ whole genome shotgun (WGS) entry which is preliminary data.</text>
</comment>
<organism evidence="2 3">
    <name type="scientific">Echinicola pacifica</name>
    <dbReference type="NCBI Taxonomy" id="346377"/>
    <lineage>
        <taxon>Bacteria</taxon>
        <taxon>Pseudomonadati</taxon>
        <taxon>Bacteroidota</taxon>
        <taxon>Cytophagia</taxon>
        <taxon>Cytophagales</taxon>
        <taxon>Cyclobacteriaceae</taxon>
        <taxon>Echinicola</taxon>
    </lineage>
</organism>
<dbReference type="InterPro" id="IPR023996">
    <property type="entry name" value="TonB-dep_OMP_SusC/RagA"/>
</dbReference>
<evidence type="ECO:0000259" key="1">
    <source>
        <dbReference type="Pfam" id="PF07715"/>
    </source>
</evidence>
<gene>
    <name evidence="2" type="ORF">GCM10007049_17210</name>
</gene>
<dbReference type="NCBIfam" id="TIGR04056">
    <property type="entry name" value="OMP_RagA_SusC"/>
    <property type="match status" value="1"/>
</dbReference>